<evidence type="ECO:0000256" key="1">
    <source>
        <dbReference type="ARBA" id="ARBA00023157"/>
    </source>
</evidence>
<dbReference type="OMA" id="DECTESH"/>
<keyword evidence="2" id="KW-0732">Signal</keyword>
<proteinExistence type="predicted"/>
<dbReference type="InterPro" id="IPR002181">
    <property type="entry name" value="Fibrinogen_a/b/g_C_dom"/>
</dbReference>
<evidence type="ECO:0000313" key="5">
    <source>
        <dbReference type="Proteomes" id="UP000265020"/>
    </source>
</evidence>
<dbReference type="PROSITE" id="PS51406">
    <property type="entry name" value="FIBRINOGEN_C_2"/>
    <property type="match status" value="1"/>
</dbReference>
<dbReference type="AlphaFoldDB" id="A0A3Q2DHQ1"/>
<dbReference type="STRING" id="28743.ENSCVAP00000018851"/>
<accession>A0A3Q2DHQ1</accession>
<evidence type="ECO:0000313" key="4">
    <source>
        <dbReference type="Ensembl" id="ENSCVAP00000018851.1"/>
    </source>
</evidence>
<feature type="signal peptide" evidence="2">
    <location>
        <begin position="1"/>
        <end position="22"/>
    </location>
</feature>
<dbReference type="InterPro" id="IPR050373">
    <property type="entry name" value="Fibrinogen_C-term_domain"/>
</dbReference>
<dbReference type="InterPro" id="IPR020837">
    <property type="entry name" value="Fibrinogen_CS"/>
</dbReference>
<dbReference type="GO" id="GO:0005615">
    <property type="term" value="C:extracellular space"/>
    <property type="evidence" value="ECO:0007669"/>
    <property type="project" value="TreeGrafter"/>
</dbReference>
<dbReference type="InterPro" id="IPR014716">
    <property type="entry name" value="Fibrinogen_a/b/g_C_1"/>
</dbReference>
<dbReference type="PROSITE" id="PS00514">
    <property type="entry name" value="FIBRINOGEN_C_1"/>
    <property type="match status" value="1"/>
</dbReference>
<keyword evidence="1" id="KW-1015">Disulfide bond</keyword>
<dbReference type="Proteomes" id="UP000265020">
    <property type="component" value="Unassembled WGS sequence"/>
</dbReference>
<evidence type="ECO:0000259" key="3">
    <source>
        <dbReference type="PROSITE" id="PS51406"/>
    </source>
</evidence>
<name>A0A3Q2DHQ1_CYPVA</name>
<organism evidence="4 5">
    <name type="scientific">Cyprinodon variegatus</name>
    <name type="common">Sheepshead minnow</name>
    <dbReference type="NCBI Taxonomy" id="28743"/>
    <lineage>
        <taxon>Eukaryota</taxon>
        <taxon>Metazoa</taxon>
        <taxon>Chordata</taxon>
        <taxon>Craniata</taxon>
        <taxon>Vertebrata</taxon>
        <taxon>Euteleostomi</taxon>
        <taxon>Actinopterygii</taxon>
        <taxon>Neopterygii</taxon>
        <taxon>Teleostei</taxon>
        <taxon>Neoteleostei</taxon>
        <taxon>Acanthomorphata</taxon>
        <taxon>Ovalentaria</taxon>
        <taxon>Atherinomorphae</taxon>
        <taxon>Cyprinodontiformes</taxon>
        <taxon>Cyprinodontidae</taxon>
        <taxon>Cyprinodon</taxon>
    </lineage>
</organism>
<dbReference type="SMART" id="SM00186">
    <property type="entry name" value="FBG"/>
    <property type="match status" value="1"/>
</dbReference>
<dbReference type="PANTHER" id="PTHR19143:SF263">
    <property type="entry name" value="FIBRINOGEN-LIKE PROTEIN 1"/>
    <property type="match status" value="1"/>
</dbReference>
<protein>
    <recommendedName>
        <fullName evidence="3">Fibrinogen C-terminal domain-containing protein</fullName>
    </recommendedName>
</protein>
<feature type="chain" id="PRO_5018781788" description="Fibrinogen C-terminal domain-containing protein" evidence="2">
    <location>
        <begin position="23"/>
        <end position="247"/>
    </location>
</feature>
<feature type="domain" description="Fibrinogen C-terminal" evidence="3">
    <location>
        <begin position="22"/>
        <end position="247"/>
    </location>
</feature>
<sequence>MKSFLGFFGLTVVLLLSSSIQCRPWPSSKFCPKLQLTPVAKKCCFALFLGRPAQVYCEIHGDEGWIVIQRRTGGKENFERGWADYKTGFGNLDEDHWLGLESVHLLTKDPSKKWTLRVDLLDHNDQHAFAEYRNFKLGDERTAYQLRVGKYSGDAGDALRDQNGSGFSTYDRDNDNCRPCIYGDIAFDECTESHGSGWWYSGCGSAALNGDWHSSDDPIGWSSGIHWLTWKGKPYSAKASRMMIKSD</sequence>
<reference evidence="4" key="1">
    <citation type="submission" date="2025-08" db="UniProtKB">
        <authorList>
            <consortium name="Ensembl"/>
        </authorList>
    </citation>
    <scope>IDENTIFICATION</scope>
</reference>
<dbReference type="Pfam" id="PF00147">
    <property type="entry name" value="Fibrinogen_C"/>
    <property type="match status" value="1"/>
</dbReference>
<reference evidence="4" key="2">
    <citation type="submission" date="2025-09" db="UniProtKB">
        <authorList>
            <consortium name="Ensembl"/>
        </authorList>
    </citation>
    <scope>IDENTIFICATION</scope>
</reference>
<dbReference type="GO" id="GO:0050868">
    <property type="term" value="P:negative regulation of T cell activation"/>
    <property type="evidence" value="ECO:0007669"/>
    <property type="project" value="TreeGrafter"/>
</dbReference>
<dbReference type="Gene3D" id="3.90.215.10">
    <property type="entry name" value="Gamma Fibrinogen, chain A, domain 1"/>
    <property type="match status" value="1"/>
</dbReference>
<dbReference type="PANTHER" id="PTHR19143">
    <property type="entry name" value="FIBRINOGEN/TENASCIN/ANGIOPOEITIN"/>
    <property type="match status" value="1"/>
</dbReference>
<dbReference type="SUPFAM" id="SSF56496">
    <property type="entry name" value="Fibrinogen C-terminal domain-like"/>
    <property type="match status" value="1"/>
</dbReference>
<dbReference type="Ensembl" id="ENSCVAT00000032893.1">
    <property type="protein sequence ID" value="ENSCVAP00000018851.1"/>
    <property type="gene ID" value="ENSCVAG00000022166.1"/>
</dbReference>
<dbReference type="CDD" id="cd00087">
    <property type="entry name" value="FReD"/>
    <property type="match status" value="1"/>
</dbReference>
<keyword evidence="5" id="KW-1185">Reference proteome</keyword>
<dbReference type="GO" id="GO:0050776">
    <property type="term" value="P:regulation of immune response"/>
    <property type="evidence" value="ECO:0007669"/>
    <property type="project" value="TreeGrafter"/>
</dbReference>
<evidence type="ECO:0000256" key="2">
    <source>
        <dbReference type="SAM" id="SignalP"/>
    </source>
</evidence>
<dbReference type="InterPro" id="IPR036056">
    <property type="entry name" value="Fibrinogen-like_C"/>
</dbReference>
<dbReference type="GeneTree" id="ENSGT00940000164607"/>